<dbReference type="GeneID" id="39980773"/>
<dbReference type="EMBL" id="NBCO01000001">
    <property type="protein sequence ID" value="ORC93435.1"/>
    <property type="molecule type" value="Genomic_DNA"/>
</dbReference>
<dbReference type="GO" id="GO:0061665">
    <property type="term" value="F:SUMO ligase activity"/>
    <property type="evidence" value="ECO:0007669"/>
    <property type="project" value="TreeGrafter"/>
</dbReference>
<proteinExistence type="predicted"/>
<comment type="caution">
    <text evidence="2">The sequence shown here is derived from an EMBL/GenBank/DDBJ whole genome shotgun (WGS) entry which is preliminary data.</text>
</comment>
<evidence type="ECO:0000313" key="3">
    <source>
        <dbReference type="Proteomes" id="UP000192257"/>
    </source>
</evidence>
<dbReference type="AlphaFoldDB" id="A0A1X0P9D0"/>
<evidence type="ECO:0000256" key="1">
    <source>
        <dbReference type="SAM" id="MobiDB-lite"/>
    </source>
</evidence>
<keyword evidence="3" id="KW-1185">Reference proteome</keyword>
<dbReference type="Gene3D" id="3.30.40.10">
    <property type="entry name" value="Zinc/RING finger domain, C3HC4 (zinc finger)"/>
    <property type="match status" value="1"/>
</dbReference>
<dbReference type="GO" id="GO:0016925">
    <property type="term" value="P:protein sumoylation"/>
    <property type="evidence" value="ECO:0007669"/>
    <property type="project" value="TreeGrafter"/>
</dbReference>
<dbReference type="Proteomes" id="UP000192257">
    <property type="component" value="Unassembled WGS sequence"/>
</dbReference>
<name>A0A1X0P9D0_9TRYP</name>
<feature type="region of interest" description="Disordered" evidence="1">
    <location>
        <begin position="303"/>
        <end position="324"/>
    </location>
</feature>
<feature type="compositionally biased region" description="Basic and acidic residues" evidence="1">
    <location>
        <begin position="303"/>
        <end position="321"/>
    </location>
</feature>
<organism evidence="2 3">
    <name type="scientific">Trypanosoma theileri</name>
    <dbReference type="NCBI Taxonomy" id="67003"/>
    <lineage>
        <taxon>Eukaryota</taxon>
        <taxon>Discoba</taxon>
        <taxon>Euglenozoa</taxon>
        <taxon>Kinetoplastea</taxon>
        <taxon>Metakinetoplastina</taxon>
        <taxon>Trypanosomatida</taxon>
        <taxon>Trypanosomatidae</taxon>
        <taxon>Trypanosoma</taxon>
    </lineage>
</organism>
<reference evidence="2 3" key="1">
    <citation type="submission" date="2017-03" db="EMBL/GenBank/DDBJ databases">
        <title>An alternative strategy for trypanosome survival in the mammalian bloodstream revealed through genome and transcriptome analysis of the ubiquitous bovine parasite Trypanosoma (Megatrypanum) theileri.</title>
        <authorList>
            <person name="Kelly S."/>
            <person name="Ivens A."/>
            <person name="Mott A."/>
            <person name="O'Neill E."/>
            <person name="Emms D."/>
            <person name="Macleod O."/>
            <person name="Voorheis P."/>
            <person name="Matthews J."/>
            <person name="Matthews K."/>
            <person name="Carrington M."/>
        </authorList>
    </citation>
    <scope>NUCLEOTIDE SEQUENCE [LARGE SCALE GENOMIC DNA]</scope>
    <source>
        <strain evidence="2">Edinburgh</strain>
    </source>
</reference>
<dbReference type="GO" id="GO:0000785">
    <property type="term" value="C:chromatin"/>
    <property type="evidence" value="ECO:0007669"/>
    <property type="project" value="TreeGrafter"/>
</dbReference>
<protein>
    <submittedName>
        <fullName evidence="2">Uncharacterized protein</fullName>
    </submittedName>
</protein>
<dbReference type="STRING" id="67003.A0A1X0P9D0"/>
<dbReference type="VEuPathDB" id="TriTrypDB:TM35_000013120"/>
<evidence type="ECO:0000313" key="2">
    <source>
        <dbReference type="EMBL" id="ORC93435.1"/>
    </source>
</evidence>
<dbReference type="PANTHER" id="PTHR10782">
    <property type="entry name" value="ZINC FINGER MIZ DOMAIN-CONTAINING PROTEIN"/>
    <property type="match status" value="1"/>
</dbReference>
<sequence>MLSWELLHEIRSMDSDSAVETAHGRLLKYVEEEAARHPPLTHNLCQCSMLCGAFCRKLASLDVSIVTDAVRYVDSLLSLLKKMVPSSLESTLFAYAFGEIETFRTMRHVTCRHRIDDLTRSIPAFRWDIEKITTALKELSTSEKRTENTHALIGGKKRPREGNDVSGVGSAPVAVRWRLPLRDPISMSVITIPARGLSCQHQEIFDLGTFVRATQQVVTRRAESIEDAAGQKWEDGGSGGSSGGLQSAVCPVCGKATPLHSVRVDEEIMETMRQYTQKGGVLSAEDCIVWDATTSSYCIAKRPSEARESEEKVDEMQERVPSRPKRVVHIEGHVLYADE</sequence>
<accession>A0A1X0P9D0</accession>
<gene>
    <name evidence="2" type="ORF">TM35_000013120</name>
</gene>
<dbReference type="RefSeq" id="XP_028887501.1">
    <property type="nucleotide sequence ID" value="XM_029020993.1"/>
</dbReference>
<dbReference type="InterPro" id="IPR013083">
    <property type="entry name" value="Znf_RING/FYVE/PHD"/>
</dbReference>
<dbReference type="OrthoDB" id="28127at2759"/>
<dbReference type="PANTHER" id="PTHR10782:SF96">
    <property type="entry name" value="SP-RING-TYPE DOMAIN-CONTAINING PROTEIN"/>
    <property type="match status" value="1"/>
</dbReference>